<name>A0ABR7WD88_9ACTN</name>
<organism evidence="1 2">
    <name type="scientific">Gordonia hankookensis</name>
    <dbReference type="NCBI Taxonomy" id="589403"/>
    <lineage>
        <taxon>Bacteria</taxon>
        <taxon>Bacillati</taxon>
        <taxon>Actinomycetota</taxon>
        <taxon>Actinomycetes</taxon>
        <taxon>Mycobacteriales</taxon>
        <taxon>Gordoniaceae</taxon>
        <taxon>Gordonia</taxon>
    </lineage>
</organism>
<accession>A0ABR7WD88</accession>
<evidence type="ECO:0000313" key="1">
    <source>
        <dbReference type="EMBL" id="MBD1320506.1"/>
    </source>
</evidence>
<proteinExistence type="predicted"/>
<comment type="caution">
    <text evidence="1">The sequence shown here is derived from an EMBL/GenBank/DDBJ whole genome shotgun (WGS) entry which is preliminary data.</text>
</comment>
<protein>
    <submittedName>
        <fullName evidence="1">Uncharacterized protein</fullName>
    </submittedName>
</protein>
<dbReference type="EMBL" id="JACWMS010000002">
    <property type="protein sequence ID" value="MBD1320506.1"/>
    <property type="molecule type" value="Genomic_DNA"/>
</dbReference>
<gene>
    <name evidence="1" type="ORF">IDF66_13035</name>
</gene>
<reference evidence="1 2" key="1">
    <citation type="submission" date="2020-09" db="EMBL/GenBank/DDBJ databases">
        <title>Novel species in genus Gordonia.</title>
        <authorList>
            <person name="Zhang G."/>
        </authorList>
    </citation>
    <scope>NUCLEOTIDE SEQUENCE [LARGE SCALE GENOMIC DNA]</scope>
    <source>
        <strain evidence="1 2">ON-33</strain>
    </source>
</reference>
<sequence length="208" mass="23391">MSDADTPFAHLTGLATGHGPVSPYRPDIAAALWWESEPNGKLDRLIAYLRDDELLLAARNAWLRGVWGIMAVTTRRVIMVSVPTESREGYAYELPVEAALEMTDGGTDDGYRIFYLHDYEATTKLFFTNALVGESLYDRLYWCVSRTMLDDRGGRLERADDRGVTDDFARFRKLKDAFDTGALDDDALRNATLRLFLGPEGHPPPRTV</sequence>
<dbReference type="Proteomes" id="UP000602395">
    <property type="component" value="Unassembled WGS sequence"/>
</dbReference>
<keyword evidence="2" id="KW-1185">Reference proteome</keyword>
<dbReference type="RefSeq" id="WP_190267139.1">
    <property type="nucleotide sequence ID" value="NZ_BAABAD010000004.1"/>
</dbReference>
<evidence type="ECO:0000313" key="2">
    <source>
        <dbReference type="Proteomes" id="UP000602395"/>
    </source>
</evidence>